<accession>A0A397VHC1</accession>
<dbReference type="Proteomes" id="UP000266673">
    <property type="component" value="Unassembled WGS sequence"/>
</dbReference>
<comment type="caution">
    <text evidence="2">The sequence shown here is derived from an EMBL/GenBank/DDBJ whole genome shotgun (WGS) entry which is preliminary data.</text>
</comment>
<dbReference type="OrthoDB" id="3058101at2759"/>
<evidence type="ECO:0000313" key="3">
    <source>
        <dbReference type="Proteomes" id="UP000266673"/>
    </source>
</evidence>
<sequence>MTKKGPRNPTITRNESFASNESLKTIDTSTNQTQEGQGSNEGLNGQTREYIDTVIQSTAAAIMCSMQQMMDQQNENQRQWNSQCMETINQRKYTSINYEAVKEIPIIQGFQNPKAAETERIRLWWVMNWTEGQKMIKMIPQKPSLCNKLWKTVALGAFVNLHEFMQKNLIGNAKEMNEDTALEMADGDAIYIRKRKCTAAFENISEWLLAFKAYMEQYNNIQES</sequence>
<proteinExistence type="predicted"/>
<organism evidence="2 3">
    <name type="scientific">Gigaspora rosea</name>
    <dbReference type="NCBI Taxonomy" id="44941"/>
    <lineage>
        <taxon>Eukaryota</taxon>
        <taxon>Fungi</taxon>
        <taxon>Fungi incertae sedis</taxon>
        <taxon>Mucoromycota</taxon>
        <taxon>Glomeromycotina</taxon>
        <taxon>Glomeromycetes</taxon>
        <taxon>Diversisporales</taxon>
        <taxon>Gigasporaceae</taxon>
        <taxon>Gigaspora</taxon>
    </lineage>
</organism>
<feature type="compositionally biased region" description="Polar residues" evidence="1">
    <location>
        <begin position="9"/>
        <end position="47"/>
    </location>
</feature>
<reference evidence="2 3" key="1">
    <citation type="submission" date="2018-06" db="EMBL/GenBank/DDBJ databases">
        <title>Comparative genomics reveals the genomic features of Rhizophagus irregularis, R. cerebriforme, R. diaphanum and Gigaspora rosea, and their symbiotic lifestyle signature.</title>
        <authorList>
            <person name="Morin E."/>
            <person name="San Clemente H."/>
            <person name="Chen E.C.H."/>
            <person name="De La Providencia I."/>
            <person name="Hainaut M."/>
            <person name="Kuo A."/>
            <person name="Kohler A."/>
            <person name="Murat C."/>
            <person name="Tang N."/>
            <person name="Roy S."/>
            <person name="Loubradou J."/>
            <person name="Henrissat B."/>
            <person name="Grigoriev I.V."/>
            <person name="Corradi N."/>
            <person name="Roux C."/>
            <person name="Martin F.M."/>
        </authorList>
    </citation>
    <scope>NUCLEOTIDE SEQUENCE [LARGE SCALE GENOMIC DNA]</scope>
    <source>
        <strain evidence="2 3">DAOM 194757</strain>
    </source>
</reference>
<protein>
    <submittedName>
        <fullName evidence="2">Uncharacterized protein</fullName>
    </submittedName>
</protein>
<feature type="region of interest" description="Disordered" evidence="1">
    <location>
        <begin position="1"/>
        <end position="47"/>
    </location>
</feature>
<evidence type="ECO:0000256" key="1">
    <source>
        <dbReference type="SAM" id="MobiDB-lite"/>
    </source>
</evidence>
<keyword evidence="3" id="KW-1185">Reference proteome</keyword>
<dbReference type="AlphaFoldDB" id="A0A397VHC1"/>
<gene>
    <name evidence="2" type="ORF">C2G38_2176813</name>
</gene>
<evidence type="ECO:0000313" key="2">
    <source>
        <dbReference type="EMBL" id="RIB21382.1"/>
    </source>
</evidence>
<dbReference type="EMBL" id="QKWP01000364">
    <property type="protein sequence ID" value="RIB21382.1"/>
    <property type="molecule type" value="Genomic_DNA"/>
</dbReference>
<name>A0A397VHC1_9GLOM</name>